<dbReference type="AlphaFoldDB" id="A0A8H6Z5B9"/>
<sequence length="160" mass="17401">MSQPTDIDSDLTSKLAAMYAEAGQSQELGGTMVKRFFKYAAERIKASITENFKNLPSHSVGKAWFRKENSGLNSLDIEGNPIRFKVTGANEEAPFQIVGYFGTTELVPGEGHYEITQPFPFIIHIIITRPASAYRAEFIGLDLGSGVGPESGGGTWVPVD</sequence>
<evidence type="ECO:0000313" key="1">
    <source>
        <dbReference type="EMBL" id="KAF7370146.1"/>
    </source>
</evidence>
<name>A0A8H6Z5B9_9AGAR</name>
<organism evidence="1 2">
    <name type="scientific">Mycena sanguinolenta</name>
    <dbReference type="NCBI Taxonomy" id="230812"/>
    <lineage>
        <taxon>Eukaryota</taxon>
        <taxon>Fungi</taxon>
        <taxon>Dikarya</taxon>
        <taxon>Basidiomycota</taxon>
        <taxon>Agaricomycotina</taxon>
        <taxon>Agaricomycetes</taxon>
        <taxon>Agaricomycetidae</taxon>
        <taxon>Agaricales</taxon>
        <taxon>Marasmiineae</taxon>
        <taxon>Mycenaceae</taxon>
        <taxon>Mycena</taxon>
    </lineage>
</organism>
<comment type="caution">
    <text evidence="1">The sequence shown here is derived from an EMBL/GenBank/DDBJ whole genome shotgun (WGS) entry which is preliminary data.</text>
</comment>
<dbReference type="Proteomes" id="UP000623467">
    <property type="component" value="Unassembled WGS sequence"/>
</dbReference>
<proteinExistence type="predicted"/>
<accession>A0A8H6Z5B9</accession>
<evidence type="ECO:0000313" key="2">
    <source>
        <dbReference type="Proteomes" id="UP000623467"/>
    </source>
</evidence>
<keyword evidence="2" id="KW-1185">Reference proteome</keyword>
<dbReference type="EMBL" id="JACAZH010000004">
    <property type="protein sequence ID" value="KAF7370146.1"/>
    <property type="molecule type" value="Genomic_DNA"/>
</dbReference>
<reference evidence="1" key="1">
    <citation type="submission" date="2020-05" db="EMBL/GenBank/DDBJ databases">
        <title>Mycena genomes resolve the evolution of fungal bioluminescence.</title>
        <authorList>
            <person name="Tsai I.J."/>
        </authorList>
    </citation>
    <scope>NUCLEOTIDE SEQUENCE</scope>
    <source>
        <strain evidence="1">160909Yilan</strain>
    </source>
</reference>
<protein>
    <submittedName>
        <fullName evidence="1">Uncharacterized protein</fullName>
    </submittedName>
</protein>
<gene>
    <name evidence="1" type="ORF">MSAN_00644900</name>
</gene>